<keyword evidence="2" id="KW-0813">Transport</keyword>
<dbReference type="Pfam" id="PF00514">
    <property type="entry name" value="Arm"/>
    <property type="match status" value="1"/>
</dbReference>
<protein>
    <submittedName>
        <fullName evidence="5">Uncharacterized protein</fullName>
    </submittedName>
</protein>
<dbReference type="Proteomes" id="UP000887578">
    <property type="component" value="Unplaced"/>
</dbReference>
<reference evidence="5" key="1">
    <citation type="submission" date="2022-11" db="UniProtKB">
        <authorList>
            <consortium name="WormBaseParasite"/>
        </authorList>
    </citation>
    <scope>IDENTIFICATION</scope>
</reference>
<sequence length="387" mass="43531">MGNEKILSLEIKKEVTNALGIFANGTEKQANMVIQYNAIPHFLDLLSSDKEELQRAAILAFMGIMGHGPKFRDYCIKSGLVEPLINLVEDSESSIDVLYDCAVMMYYICQEGKPIVPHETVVKILPALKTLIELKSGNEKIDGILISAIGSLGFIEKSGFNRIRLIVEKNFVEKIVPFLQHPHSDVQKMTIFALNKIMDGNSTYHQHVLDRDVLKNLHILLSHSSDDDIIKEALEFLIHVIAPNNTHINDVFKEQNLMPLVIKAFDIKKLQIQITATEVILVTSVRGTIEQIEYLIENGIAAAICKHMKVLRFESFEGSEENVLNALLHIVKKGKEKLTIMFNELEKCGGIDILEELKKSNDFNIRFMSGNIVNAILSAVTKNHMEL</sequence>
<dbReference type="InterPro" id="IPR016024">
    <property type="entry name" value="ARM-type_fold"/>
</dbReference>
<keyword evidence="4" id="KW-1185">Reference proteome</keyword>
<dbReference type="GO" id="GO:0015031">
    <property type="term" value="P:protein transport"/>
    <property type="evidence" value="ECO:0007669"/>
    <property type="project" value="UniProtKB-KW"/>
</dbReference>
<dbReference type="SMART" id="SM00185">
    <property type="entry name" value="ARM"/>
    <property type="match status" value="4"/>
</dbReference>
<evidence type="ECO:0000313" key="4">
    <source>
        <dbReference type="Proteomes" id="UP000887578"/>
    </source>
</evidence>
<dbReference type="AlphaFoldDB" id="A0A914PTZ0"/>
<dbReference type="Gene3D" id="1.25.10.10">
    <property type="entry name" value="Leucine-rich Repeat Variant"/>
    <property type="match status" value="1"/>
</dbReference>
<dbReference type="InterPro" id="IPR000225">
    <property type="entry name" value="Armadillo"/>
</dbReference>
<name>A0A914PTZ0_9BILA</name>
<evidence type="ECO:0000313" key="5">
    <source>
        <dbReference type="WBParaSite" id="PDA_v2.g19720.t1"/>
    </source>
</evidence>
<evidence type="ECO:0000256" key="3">
    <source>
        <dbReference type="ARBA" id="ARBA00022927"/>
    </source>
</evidence>
<comment type="similarity">
    <text evidence="1">Belongs to the importin alpha family.</text>
</comment>
<evidence type="ECO:0000256" key="2">
    <source>
        <dbReference type="ARBA" id="ARBA00022448"/>
    </source>
</evidence>
<dbReference type="WBParaSite" id="PDA_v2.g19720.t1">
    <property type="protein sequence ID" value="PDA_v2.g19720.t1"/>
    <property type="gene ID" value="PDA_v2.g19720"/>
</dbReference>
<accession>A0A914PTZ0</accession>
<dbReference type="InterPro" id="IPR011989">
    <property type="entry name" value="ARM-like"/>
</dbReference>
<proteinExistence type="inferred from homology"/>
<dbReference type="PANTHER" id="PTHR23316">
    <property type="entry name" value="IMPORTIN ALPHA"/>
    <property type="match status" value="1"/>
</dbReference>
<dbReference type="SUPFAM" id="SSF48371">
    <property type="entry name" value="ARM repeat"/>
    <property type="match status" value="1"/>
</dbReference>
<keyword evidence="3" id="KW-0653">Protein transport</keyword>
<organism evidence="4 5">
    <name type="scientific">Panagrolaimus davidi</name>
    <dbReference type="NCBI Taxonomy" id="227884"/>
    <lineage>
        <taxon>Eukaryota</taxon>
        <taxon>Metazoa</taxon>
        <taxon>Ecdysozoa</taxon>
        <taxon>Nematoda</taxon>
        <taxon>Chromadorea</taxon>
        <taxon>Rhabditida</taxon>
        <taxon>Tylenchina</taxon>
        <taxon>Panagrolaimomorpha</taxon>
        <taxon>Panagrolaimoidea</taxon>
        <taxon>Panagrolaimidae</taxon>
        <taxon>Panagrolaimus</taxon>
    </lineage>
</organism>
<evidence type="ECO:0000256" key="1">
    <source>
        <dbReference type="ARBA" id="ARBA00010394"/>
    </source>
</evidence>